<dbReference type="Proteomes" id="UP000621560">
    <property type="component" value="Unassembled WGS sequence"/>
</dbReference>
<sequence length="192" mass="22530">MERENEEMTAVLRQMCAGSVEAFDRFYQRYAGLVYHIALHHLGDRMEAEDACHDLFLEVLRKGGRYDPQRGTVEGWLAVMARSRCLDRLRRRQRIVLRPVDERRQAADALPEERVLRRLQRDAAVEALRRLPGAQRQVLVAAYSESRTQKEIATAWKVPLGTVKSWMRYGIKNMRKQLSQHGWIERERGEEQ</sequence>
<keyword evidence="4" id="KW-0238">DNA-binding</keyword>
<dbReference type="SUPFAM" id="SSF88659">
    <property type="entry name" value="Sigma3 and sigma4 domains of RNA polymerase sigma factors"/>
    <property type="match status" value="1"/>
</dbReference>
<dbReference type="InterPro" id="IPR013324">
    <property type="entry name" value="RNA_pol_sigma_r3/r4-like"/>
</dbReference>
<keyword evidence="5" id="KW-0804">Transcription</keyword>
<dbReference type="GO" id="GO:0006352">
    <property type="term" value="P:DNA-templated transcription initiation"/>
    <property type="evidence" value="ECO:0007669"/>
    <property type="project" value="InterPro"/>
</dbReference>
<dbReference type="GO" id="GO:0016987">
    <property type="term" value="F:sigma factor activity"/>
    <property type="evidence" value="ECO:0007669"/>
    <property type="project" value="UniProtKB-KW"/>
</dbReference>
<keyword evidence="2" id="KW-0805">Transcription regulation</keyword>
<gene>
    <name evidence="8" type="ORF">IDH44_19135</name>
</gene>
<comment type="similarity">
    <text evidence="1">Belongs to the sigma-70 factor family. ECF subfamily.</text>
</comment>
<keyword evidence="3" id="KW-0731">Sigma factor</keyword>
<evidence type="ECO:0000256" key="1">
    <source>
        <dbReference type="ARBA" id="ARBA00010641"/>
    </source>
</evidence>
<evidence type="ECO:0000256" key="3">
    <source>
        <dbReference type="ARBA" id="ARBA00023082"/>
    </source>
</evidence>
<dbReference type="Gene3D" id="1.10.10.10">
    <property type="entry name" value="Winged helix-like DNA-binding domain superfamily/Winged helix DNA-binding domain"/>
    <property type="match status" value="1"/>
</dbReference>
<dbReference type="GO" id="GO:0003677">
    <property type="term" value="F:DNA binding"/>
    <property type="evidence" value="ECO:0007669"/>
    <property type="project" value="UniProtKB-KW"/>
</dbReference>
<dbReference type="InterPro" id="IPR036388">
    <property type="entry name" value="WH-like_DNA-bd_sf"/>
</dbReference>
<dbReference type="Pfam" id="PF04545">
    <property type="entry name" value="Sigma70_r4"/>
    <property type="match status" value="1"/>
</dbReference>
<feature type="domain" description="RNA polymerase sigma-70 region 2" evidence="6">
    <location>
        <begin position="26"/>
        <end position="94"/>
    </location>
</feature>
<name>A0A927GTP4_9BACL</name>
<dbReference type="InterPro" id="IPR039425">
    <property type="entry name" value="RNA_pol_sigma-70-like"/>
</dbReference>
<evidence type="ECO:0000259" key="6">
    <source>
        <dbReference type="Pfam" id="PF04542"/>
    </source>
</evidence>
<dbReference type="InterPro" id="IPR013325">
    <property type="entry name" value="RNA_pol_sigma_r2"/>
</dbReference>
<evidence type="ECO:0000313" key="8">
    <source>
        <dbReference type="EMBL" id="MBD2847320.1"/>
    </source>
</evidence>
<accession>A0A927GTP4</accession>
<dbReference type="PANTHER" id="PTHR43133">
    <property type="entry name" value="RNA POLYMERASE ECF-TYPE SIGMA FACTO"/>
    <property type="match status" value="1"/>
</dbReference>
<organism evidence="8 9">
    <name type="scientific">Paenibacillus sabuli</name>
    <dbReference type="NCBI Taxonomy" id="2772509"/>
    <lineage>
        <taxon>Bacteria</taxon>
        <taxon>Bacillati</taxon>
        <taxon>Bacillota</taxon>
        <taxon>Bacilli</taxon>
        <taxon>Bacillales</taxon>
        <taxon>Paenibacillaceae</taxon>
        <taxon>Paenibacillus</taxon>
    </lineage>
</organism>
<dbReference type="AlphaFoldDB" id="A0A927GTP4"/>
<evidence type="ECO:0000313" key="9">
    <source>
        <dbReference type="Proteomes" id="UP000621560"/>
    </source>
</evidence>
<evidence type="ECO:0000259" key="7">
    <source>
        <dbReference type="Pfam" id="PF04545"/>
    </source>
</evidence>
<dbReference type="RefSeq" id="WP_190920420.1">
    <property type="nucleotide sequence ID" value="NZ_JACXIZ010000035.1"/>
</dbReference>
<dbReference type="InterPro" id="IPR007630">
    <property type="entry name" value="RNA_pol_sigma70_r4"/>
</dbReference>
<dbReference type="InterPro" id="IPR014284">
    <property type="entry name" value="RNA_pol_sigma-70_dom"/>
</dbReference>
<protein>
    <submittedName>
        <fullName evidence="8">Sigma-70 family RNA polymerase sigma factor</fullName>
    </submittedName>
</protein>
<feature type="domain" description="RNA polymerase sigma-70 region 4" evidence="7">
    <location>
        <begin position="127"/>
        <end position="176"/>
    </location>
</feature>
<dbReference type="Gene3D" id="1.10.1740.10">
    <property type="match status" value="1"/>
</dbReference>
<dbReference type="EMBL" id="JACXIZ010000035">
    <property type="protein sequence ID" value="MBD2847320.1"/>
    <property type="molecule type" value="Genomic_DNA"/>
</dbReference>
<dbReference type="NCBIfam" id="TIGR02937">
    <property type="entry name" value="sigma70-ECF"/>
    <property type="match status" value="1"/>
</dbReference>
<proteinExistence type="inferred from homology"/>
<evidence type="ECO:0000256" key="4">
    <source>
        <dbReference type="ARBA" id="ARBA00023125"/>
    </source>
</evidence>
<evidence type="ECO:0000256" key="2">
    <source>
        <dbReference type="ARBA" id="ARBA00023015"/>
    </source>
</evidence>
<dbReference type="InterPro" id="IPR007627">
    <property type="entry name" value="RNA_pol_sigma70_r2"/>
</dbReference>
<dbReference type="SUPFAM" id="SSF88946">
    <property type="entry name" value="Sigma2 domain of RNA polymerase sigma factors"/>
    <property type="match status" value="1"/>
</dbReference>
<comment type="caution">
    <text evidence="8">The sequence shown here is derived from an EMBL/GenBank/DDBJ whole genome shotgun (WGS) entry which is preliminary data.</text>
</comment>
<reference evidence="8" key="1">
    <citation type="submission" date="2020-09" db="EMBL/GenBank/DDBJ databases">
        <title>A novel bacterium of genus Paenibacillus, isolated from South China Sea.</title>
        <authorList>
            <person name="Huang H."/>
            <person name="Mo K."/>
            <person name="Hu Y."/>
        </authorList>
    </citation>
    <scope>NUCLEOTIDE SEQUENCE</scope>
    <source>
        <strain evidence="8">IB182496</strain>
    </source>
</reference>
<dbReference type="PANTHER" id="PTHR43133:SF62">
    <property type="entry name" value="RNA POLYMERASE SIGMA FACTOR SIGZ"/>
    <property type="match status" value="1"/>
</dbReference>
<keyword evidence="9" id="KW-1185">Reference proteome</keyword>
<evidence type="ECO:0000256" key="5">
    <source>
        <dbReference type="ARBA" id="ARBA00023163"/>
    </source>
</evidence>
<dbReference type="Pfam" id="PF04542">
    <property type="entry name" value="Sigma70_r2"/>
    <property type="match status" value="1"/>
</dbReference>